<dbReference type="Proteomes" id="UP000324832">
    <property type="component" value="Unassembled WGS sequence"/>
</dbReference>
<protein>
    <submittedName>
        <fullName evidence="1">Uncharacterized protein</fullName>
    </submittedName>
</protein>
<dbReference type="AlphaFoldDB" id="A0A5E4QTC2"/>
<accession>A0A5E4QTC2</accession>
<name>A0A5E4QTC2_9NEOP</name>
<dbReference type="EMBL" id="FZQP02005110">
    <property type="protein sequence ID" value="VVD00975.1"/>
    <property type="molecule type" value="Genomic_DNA"/>
</dbReference>
<organism evidence="1 2">
    <name type="scientific">Leptidea sinapis</name>
    <dbReference type="NCBI Taxonomy" id="189913"/>
    <lineage>
        <taxon>Eukaryota</taxon>
        <taxon>Metazoa</taxon>
        <taxon>Ecdysozoa</taxon>
        <taxon>Arthropoda</taxon>
        <taxon>Hexapoda</taxon>
        <taxon>Insecta</taxon>
        <taxon>Pterygota</taxon>
        <taxon>Neoptera</taxon>
        <taxon>Endopterygota</taxon>
        <taxon>Lepidoptera</taxon>
        <taxon>Glossata</taxon>
        <taxon>Ditrysia</taxon>
        <taxon>Papilionoidea</taxon>
        <taxon>Pieridae</taxon>
        <taxon>Dismorphiinae</taxon>
        <taxon>Leptidea</taxon>
    </lineage>
</organism>
<evidence type="ECO:0000313" key="2">
    <source>
        <dbReference type="Proteomes" id="UP000324832"/>
    </source>
</evidence>
<reference evidence="1 2" key="1">
    <citation type="submission" date="2017-07" db="EMBL/GenBank/DDBJ databases">
        <authorList>
            <person name="Talla V."/>
            <person name="Backstrom N."/>
        </authorList>
    </citation>
    <scope>NUCLEOTIDE SEQUENCE [LARGE SCALE GENOMIC DNA]</scope>
</reference>
<sequence>MEGIQKIGLDINLPFIRVPLKNGLSETPFSHPQHFPKINVNLSSLMIAGVVKQWMSSKSCVSIKSAVNQFRDNINDETTYEC</sequence>
<keyword evidence="2" id="KW-1185">Reference proteome</keyword>
<proteinExistence type="predicted"/>
<gene>
    <name evidence="1" type="ORF">LSINAPIS_LOCUS11507</name>
</gene>
<evidence type="ECO:0000313" key="1">
    <source>
        <dbReference type="EMBL" id="VVD00975.1"/>
    </source>
</evidence>